<dbReference type="GO" id="GO:0045148">
    <property type="term" value="F:tripeptide aminopeptidase activity"/>
    <property type="evidence" value="ECO:0007669"/>
    <property type="project" value="UniProtKB-UniRule"/>
</dbReference>
<dbReference type="NCBIfam" id="TIGR01882">
    <property type="entry name" value="peptidase-T"/>
    <property type="match status" value="1"/>
</dbReference>
<evidence type="ECO:0000259" key="10">
    <source>
        <dbReference type="Pfam" id="PF07687"/>
    </source>
</evidence>
<dbReference type="RefSeq" id="WP_037978461.1">
    <property type="nucleotide sequence ID" value="NZ_JAWRIX010000041.1"/>
</dbReference>
<dbReference type="Gene3D" id="3.40.630.10">
    <property type="entry name" value="Zn peptidases"/>
    <property type="match status" value="1"/>
</dbReference>
<dbReference type="NCBIfam" id="NF003976">
    <property type="entry name" value="PRK05469.1"/>
    <property type="match status" value="1"/>
</dbReference>
<proteinExistence type="inferred from homology"/>
<dbReference type="SUPFAM" id="SSF53187">
    <property type="entry name" value="Zn-dependent exopeptidases"/>
    <property type="match status" value="1"/>
</dbReference>
<reference evidence="11 12" key="1">
    <citation type="submission" date="2014-04" db="EMBL/GenBank/DDBJ databases">
        <title>Draft Genome Sequence of Synergistes jonesii.</title>
        <authorList>
            <person name="Coil D.A."/>
            <person name="Eisen J.A."/>
            <person name="Holland-Moritz H.E."/>
        </authorList>
    </citation>
    <scope>NUCLEOTIDE SEQUENCE [LARGE SCALE GENOMIC DNA]</scope>
    <source>
        <strain evidence="11 12">78-1</strain>
    </source>
</reference>
<dbReference type="SUPFAM" id="SSF55031">
    <property type="entry name" value="Bacterial exopeptidase dimerisation domain"/>
    <property type="match status" value="1"/>
</dbReference>
<protein>
    <recommendedName>
        <fullName evidence="7">Peptidase T</fullName>
        <ecNumber evidence="7">3.4.11.4</ecNumber>
    </recommendedName>
</protein>
<evidence type="ECO:0000256" key="3">
    <source>
        <dbReference type="ARBA" id="ARBA00022723"/>
    </source>
</evidence>
<dbReference type="NCBIfam" id="NF009920">
    <property type="entry name" value="PRK13381.1"/>
    <property type="match status" value="1"/>
</dbReference>
<dbReference type="GeneID" id="90984632"/>
<dbReference type="PATRIC" id="fig|2754.20.peg.1139"/>
<sequence>MTTVLDRFLKYVKIDSESAYSPARLPSTEGQKDFAALLAEELREIGAEEVFVAESGCLYAKLPANCEGAPAIGFCSHLDTTPEFCGRGVKPRVVKNYDGGDVVLGAEGGVMEAAKFPHLKNYVGWDLVVSDGTTLLGADDKAGIAEIMTMAEHFRDHPEERHGEIQFFFPSDEEVGCLGAKTLDKKRFAPDFAYTLDGGPLGEITYETFNAASAEVLVNGVNIHPGLSKGQMKNAVLIANKFICMLPPAETPSHTEKYEGYYHVLEIEGGVERTAMRLYLRDHDSAKFEARKARLREIAGFLNGEFGAGTVEVAVSDTYRNIREAVEPHFEIVEAAAAAMRAEGVEPFYVPMRGGTDGTVLSFEGIPCPNLCVGGHNFHGRYEYVPVQSMEKISAILVNIVKGFARR</sequence>
<dbReference type="PIRSF" id="PIRSF037215">
    <property type="entry name" value="Peptidase_M20B"/>
    <property type="match status" value="1"/>
</dbReference>
<feature type="active site" description="Proton acceptor" evidence="8">
    <location>
        <position position="173"/>
    </location>
</feature>
<feature type="binding site" evidence="9">
    <location>
        <position position="77"/>
    </location>
    <ligand>
        <name>Zn(2+)</name>
        <dbReference type="ChEBI" id="CHEBI:29105"/>
        <label>1</label>
    </ligand>
</feature>
<feature type="domain" description="Peptidase M20 dimerisation" evidence="10">
    <location>
        <begin position="206"/>
        <end position="300"/>
    </location>
</feature>
<dbReference type="PANTHER" id="PTHR42994:SF1">
    <property type="entry name" value="PEPTIDASE T"/>
    <property type="match status" value="1"/>
</dbReference>
<feature type="binding site" evidence="9">
    <location>
        <position position="139"/>
    </location>
    <ligand>
        <name>Zn(2+)</name>
        <dbReference type="ChEBI" id="CHEBI:29105"/>
        <label>1</label>
    </ligand>
</feature>
<evidence type="ECO:0000313" key="12">
    <source>
        <dbReference type="Proteomes" id="UP000027665"/>
    </source>
</evidence>
<name>A0A073IN79_9BACT</name>
<organism evidence="11 12">
    <name type="scientific">Synergistes jonesii</name>
    <dbReference type="NCBI Taxonomy" id="2754"/>
    <lineage>
        <taxon>Bacteria</taxon>
        <taxon>Thermotogati</taxon>
        <taxon>Synergistota</taxon>
        <taxon>Synergistia</taxon>
        <taxon>Synergistales</taxon>
        <taxon>Synergistaceae</taxon>
        <taxon>Synergistes</taxon>
    </lineage>
</organism>
<evidence type="ECO:0000256" key="7">
    <source>
        <dbReference type="NCBIfam" id="TIGR01882"/>
    </source>
</evidence>
<evidence type="ECO:0000256" key="1">
    <source>
        <dbReference type="ARBA" id="ARBA00009692"/>
    </source>
</evidence>
<evidence type="ECO:0000256" key="5">
    <source>
        <dbReference type="ARBA" id="ARBA00022833"/>
    </source>
</evidence>
<dbReference type="OrthoDB" id="9804934at2"/>
<dbReference type="GO" id="GO:0006518">
    <property type="term" value="P:peptide metabolic process"/>
    <property type="evidence" value="ECO:0007669"/>
    <property type="project" value="InterPro"/>
</dbReference>
<dbReference type="GO" id="GO:0008237">
    <property type="term" value="F:metallopeptidase activity"/>
    <property type="evidence" value="ECO:0007669"/>
    <property type="project" value="UniProtKB-KW"/>
</dbReference>
<comment type="cofactor">
    <cofactor evidence="9">
        <name>Zn(2+)</name>
        <dbReference type="ChEBI" id="CHEBI:29105"/>
    </cofactor>
    <text evidence="9">Binds 2 Zn(2+) ions per subunit.</text>
</comment>
<dbReference type="eggNOG" id="COG2195">
    <property type="taxonomic scope" value="Bacteria"/>
</dbReference>
<dbReference type="EC" id="3.4.11.4" evidence="7"/>
<feature type="binding site" evidence="9">
    <location>
        <position position="139"/>
    </location>
    <ligand>
        <name>Zn(2+)</name>
        <dbReference type="ChEBI" id="CHEBI:29105"/>
        <label>2</label>
    </ligand>
</feature>
<dbReference type="GO" id="GO:0006508">
    <property type="term" value="P:proteolysis"/>
    <property type="evidence" value="ECO:0007669"/>
    <property type="project" value="UniProtKB-UniRule"/>
</dbReference>
<dbReference type="CDD" id="cd03892">
    <property type="entry name" value="M20_peptT"/>
    <property type="match status" value="1"/>
</dbReference>
<dbReference type="Proteomes" id="UP000027665">
    <property type="component" value="Unassembled WGS sequence"/>
</dbReference>
<evidence type="ECO:0000256" key="9">
    <source>
        <dbReference type="PIRSR" id="PIRSR037215-2"/>
    </source>
</evidence>
<dbReference type="InterPro" id="IPR011650">
    <property type="entry name" value="Peptidase_M20_dimer"/>
</dbReference>
<evidence type="ECO:0000256" key="4">
    <source>
        <dbReference type="ARBA" id="ARBA00022801"/>
    </source>
</evidence>
<keyword evidence="2" id="KW-0645">Protease</keyword>
<keyword evidence="4 11" id="KW-0378">Hydrolase</keyword>
<keyword evidence="12" id="KW-1185">Reference proteome</keyword>
<evidence type="ECO:0000256" key="2">
    <source>
        <dbReference type="ARBA" id="ARBA00022670"/>
    </source>
</evidence>
<evidence type="ECO:0000256" key="6">
    <source>
        <dbReference type="ARBA" id="ARBA00023049"/>
    </source>
</evidence>
<dbReference type="PROSITE" id="PS00758">
    <property type="entry name" value="ARGE_DAPE_CPG2_1"/>
    <property type="match status" value="1"/>
</dbReference>
<dbReference type="STRING" id="2754.EH55_11645"/>
<feature type="binding site" evidence="9">
    <location>
        <position position="174"/>
    </location>
    <ligand>
        <name>Zn(2+)</name>
        <dbReference type="ChEBI" id="CHEBI:29105"/>
        <label>2</label>
    </ligand>
</feature>
<keyword evidence="11" id="KW-0031">Aminopeptidase</keyword>
<feature type="active site" evidence="8">
    <location>
        <position position="79"/>
    </location>
</feature>
<evidence type="ECO:0000256" key="8">
    <source>
        <dbReference type="PIRSR" id="PIRSR037215-1"/>
    </source>
</evidence>
<dbReference type="GO" id="GO:0008270">
    <property type="term" value="F:zinc ion binding"/>
    <property type="evidence" value="ECO:0007669"/>
    <property type="project" value="InterPro"/>
</dbReference>
<keyword evidence="5 9" id="KW-0862">Zinc</keyword>
<keyword evidence="3 9" id="KW-0479">Metal-binding</keyword>
<dbReference type="InterPro" id="IPR036264">
    <property type="entry name" value="Bact_exopeptidase_dim_dom"/>
</dbReference>
<feature type="binding site" evidence="9">
    <location>
        <position position="379"/>
    </location>
    <ligand>
        <name>Zn(2+)</name>
        <dbReference type="ChEBI" id="CHEBI:29105"/>
        <label>2</label>
    </ligand>
</feature>
<keyword evidence="6" id="KW-0482">Metalloprotease</keyword>
<accession>A0A073IN79</accession>
<dbReference type="InterPro" id="IPR001261">
    <property type="entry name" value="ArgE/DapE_CS"/>
</dbReference>
<feature type="binding site" evidence="9">
    <location>
        <position position="197"/>
    </location>
    <ligand>
        <name>Zn(2+)</name>
        <dbReference type="ChEBI" id="CHEBI:29105"/>
        <label>1</label>
    </ligand>
</feature>
<dbReference type="EMBL" id="JMKI01000054">
    <property type="protein sequence ID" value="KEJ91199.1"/>
    <property type="molecule type" value="Genomic_DNA"/>
</dbReference>
<evidence type="ECO:0000313" key="11">
    <source>
        <dbReference type="EMBL" id="KEJ91199.1"/>
    </source>
</evidence>
<comment type="caution">
    <text evidence="11">The sequence shown here is derived from an EMBL/GenBank/DDBJ whole genome shotgun (WGS) entry which is preliminary data.</text>
</comment>
<dbReference type="AlphaFoldDB" id="A0A073IN79"/>
<dbReference type="Gene3D" id="3.30.70.360">
    <property type="match status" value="1"/>
</dbReference>
<comment type="similarity">
    <text evidence="1">Belongs to the peptidase M20B family.</text>
</comment>
<dbReference type="Pfam" id="PF01546">
    <property type="entry name" value="Peptidase_M20"/>
    <property type="match status" value="1"/>
</dbReference>
<dbReference type="InterPro" id="IPR002933">
    <property type="entry name" value="Peptidase_M20"/>
</dbReference>
<dbReference type="Pfam" id="PF07687">
    <property type="entry name" value="M20_dimer"/>
    <property type="match status" value="1"/>
</dbReference>
<dbReference type="InterPro" id="IPR010161">
    <property type="entry name" value="Peptidase_M20B"/>
</dbReference>
<dbReference type="PANTHER" id="PTHR42994">
    <property type="entry name" value="PEPTIDASE T"/>
    <property type="match status" value="1"/>
</dbReference>
<gene>
    <name evidence="11" type="ORF">EH55_11645</name>
</gene>